<name>A0A0F3HN39_9STRE</name>
<dbReference type="EMBL" id="JYOV01000003">
    <property type="protein sequence ID" value="KJU95510.1"/>
    <property type="molecule type" value="Genomic_DNA"/>
</dbReference>
<protein>
    <submittedName>
        <fullName evidence="1">RNA polymerase sigma factor SigF</fullName>
    </submittedName>
</protein>
<dbReference type="InterPro" id="IPR010861">
    <property type="entry name" value="DUF1492"/>
</dbReference>
<dbReference type="SUPFAM" id="SSF88659">
    <property type="entry name" value="Sigma3 and sigma4 domains of RNA polymerase sigma factors"/>
    <property type="match status" value="1"/>
</dbReference>
<reference evidence="1 2" key="1">
    <citation type="submission" date="2015-02" db="EMBL/GenBank/DDBJ databases">
        <title>Evolution of amylase-binding proteins of oral streptococcal species.</title>
        <authorList>
            <person name="Haase E.M."/>
        </authorList>
    </citation>
    <scope>NUCLEOTIDE SEQUENCE [LARGE SCALE GENOMIC DNA]</scope>
    <source>
        <strain evidence="1 2">UC6950A</strain>
    </source>
</reference>
<dbReference type="Gene3D" id="1.20.140.160">
    <property type="match status" value="1"/>
</dbReference>
<dbReference type="RefSeq" id="WP_241768463.1">
    <property type="nucleotide sequence ID" value="NZ_JYOV01000003.1"/>
</dbReference>
<dbReference type="InterPro" id="IPR013324">
    <property type="entry name" value="RNA_pol_sigma_r3/r4-like"/>
</dbReference>
<evidence type="ECO:0000313" key="1">
    <source>
        <dbReference type="EMBL" id="KJU95510.1"/>
    </source>
</evidence>
<comment type="caution">
    <text evidence="1">The sequence shown here is derived from an EMBL/GenBank/DDBJ whole genome shotgun (WGS) entry which is preliminary data.</text>
</comment>
<accession>A0A0F3HN39</accession>
<evidence type="ECO:0000313" key="2">
    <source>
        <dbReference type="Proteomes" id="UP000033405"/>
    </source>
</evidence>
<dbReference type="PATRIC" id="fig|28037.218.peg.262"/>
<dbReference type="Pfam" id="PF07374">
    <property type="entry name" value="DUF1492"/>
    <property type="match status" value="1"/>
</dbReference>
<organism evidence="1 2">
    <name type="scientific">Streptococcus infantis</name>
    <dbReference type="NCBI Taxonomy" id="68892"/>
    <lineage>
        <taxon>Bacteria</taxon>
        <taxon>Bacillati</taxon>
        <taxon>Bacillota</taxon>
        <taxon>Bacilli</taxon>
        <taxon>Lactobacillales</taxon>
        <taxon>Streptococcaceae</taxon>
        <taxon>Streptococcus</taxon>
    </lineage>
</organism>
<proteinExistence type="predicted"/>
<sequence length="140" mass="16430">MTIKEIEEQLKRVKKGNDLIQRLQLKYQSLDNGLLSGSSQFQTRVTMSKTNNAENKLLDTLELRDKIVEQIQAIVNERMEAMDMINQLEEIEEWLVLVMIYFNNLPMVKICNDLNFSKVQIYRIKKKAIENLAKVKNANR</sequence>
<dbReference type="Proteomes" id="UP000033405">
    <property type="component" value="Unassembled WGS sequence"/>
</dbReference>
<dbReference type="AlphaFoldDB" id="A0A0F3HN39"/>
<gene>
    <name evidence="1" type="ORF">TZ96_00268</name>
</gene>